<feature type="signal peptide" evidence="1">
    <location>
        <begin position="1"/>
        <end position="27"/>
    </location>
</feature>
<dbReference type="KEGG" id="toy:FO059_14285"/>
<protein>
    <submittedName>
        <fullName evidence="2">Uncharacterized protein</fullName>
    </submittedName>
</protein>
<dbReference type="RefSeq" id="WP_143909668.1">
    <property type="nucleotide sequence ID" value="NZ_CP041765.1"/>
</dbReference>
<keyword evidence="1" id="KW-0732">Signal</keyword>
<sequence>MKKVVTAAAATAAAGGMALAIAPAASAAPVYTNVSDSFIPYDAPGAFNPGNSNVLISPAYGTVTPIFCQIDNGAWRNCYQEGWNHEPHQVHYLANVNGHGTWATVDLPQGSSVPQLPVIQLPAGSVSGSLVNLIGGAGAGSTGSGGGGAGGGLNVDIGGSLGNIGIGLQGGLGSS</sequence>
<evidence type="ECO:0000256" key="1">
    <source>
        <dbReference type="SAM" id="SignalP"/>
    </source>
</evidence>
<evidence type="ECO:0000313" key="3">
    <source>
        <dbReference type="Proteomes" id="UP000317344"/>
    </source>
</evidence>
<name>A0A516X5A9_9ACTN</name>
<reference evidence="2 3" key="2">
    <citation type="submission" date="2019-07" db="EMBL/GenBank/DDBJ databases">
        <authorList>
            <person name="Huang Y."/>
        </authorList>
    </citation>
    <scope>NUCLEOTIDE SEQUENCE [LARGE SCALE GENOMIC DNA]</scope>
    <source>
        <strain evidence="2 3">HY188</strain>
    </source>
</reference>
<dbReference type="Proteomes" id="UP000317344">
    <property type="component" value="Chromosome"/>
</dbReference>
<feature type="chain" id="PRO_5022213540" evidence="1">
    <location>
        <begin position="28"/>
        <end position="175"/>
    </location>
</feature>
<evidence type="ECO:0000313" key="2">
    <source>
        <dbReference type="EMBL" id="QDQ98262.1"/>
    </source>
</evidence>
<reference evidence="2 3" key="1">
    <citation type="submission" date="2019-07" db="EMBL/GenBank/DDBJ databases">
        <title>Tomitella cavernea sp. nov., an actinomycete isolated from soil.</title>
        <authorList>
            <person name="Cheng J."/>
        </authorList>
    </citation>
    <scope>NUCLEOTIDE SEQUENCE [LARGE SCALE GENOMIC DNA]</scope>
    <source>
        <strain evidence="2 3">HY188</strain>
    </source>
</reference>
<gene>
    <name evidence="2" type="ORF">FO059_14285</name>
</gene>
<organism evidence="2 3">
    <name type="scientific">Tomitella fengzijianii</name>
    <dbReference type="NCBI Taxonomy" id="2597660"/>
    <lineage>
        <taxon>Bacteria</taxon>
        <taxon>Bacillati</taxon>
        <taxon>Actinomycetota</taxon>
        <taxon>Actinomycetes</taxon>
        <taxon>Mycobacteriales</taxon>
        <taxon>Tomitella</taxon>
    </lineage>
</organism>
<dbReference type="AlphaFoldDB" id="A0A516X5A9"/>
<dbReference type="EMBL" id="CP041765">
    <property type="protein sequence ID" value="QDQ98262.1"/>
    <property type="molecule type" value="Genomic_DNA"/>
</dbReference>
<keyword evidence="3" id="KW-1185">Reference proteome</keyword>
<proteinExistence type="predicted"/>
<accession>A0A516X5A9</accession>